<keyword evidence="2" id="KW-0560">Oxidoreductase</keyword>
<dbReference type="InterPro" id="IPR007138">
    <property type="entry name" value="ABM_dom"/>
</dbReference>
<keyword evidence="2" id="KW-0503">Monooxygenase</keyword>
<sequence>MVGQLTVIAEFETTSDTYDKFLEICTYDSERSVADEAGCHAFNVLTPQDEANTIVLVEIYEDRAAFETHLKTPHFGKFAETVKDLGIKERSVRFLTQRAP</sequence>
<reference evidence="2 3" key="1">
    <citation type="submission" date="2019-07" db="EMBL/GenBank/DDBJ databases">
        <title>Whole genome shotgun sequence of Gluconobacter wancherniae NBRC 103581.</title>
        <authorList>
            <person name="Hosoyama A."/>
            <person name="Uohara A."/>
            <person name="Ohji S."/>
            <person name="Ichikawa N."/>
        </authorList>
    </citation>
    <scope>NUCLEOTIDE SEQUENCE [LARGE SCALE GENOMIC DNA]</scope>
    <source>
        <strain evidence="2 3">NBRC 103581</strain>
    </source>
</reference>
<proteinExistence type="predicted"/>
<dbReference type="OrthoDB" id="9812754at2"/>
<dbReference type="Pfam" id="PF03992">
    <property type="entry name" value="ABM"/>
    <property type="match status" value="1"/>
</dbReference>
<dbReference type="RefSeq" id="WP_146797968.1">
    <property type="nucleotide sequence ID" value="NZ_BARC01000002.1"/>
</dbReference>
<feature type="domain" description="ABM" evidence="1">
    <location>
        <begin position="5"/>
        <end position="94"/>
    </location>
</feature>
<dbReference type="AlphaFoldDB" id="A0A511B1W0"/>
<dbReference type="PROSITE" id="PS51725">
    <property type="entry name" value="ABM"/>
    <property type="match status" value="1"/>
</dbReference>
<dbReference type="Gene3D" id="3.30.70.100">
    <property type="match status" value="1"/>
</dbReference>
<dbReference type="EMBL" id="BJUZ01000003">
    <property type="protein sequence ID" value="GEK94439.1"/>
    <property type="molecule type" value="Genomic_DNA"/>
</dbReference>
<dbReference type="Proteomes" id="UP000321230">
    <property type="component" value="Unassembled WGS sequence"/>
</dbReference>
<organism evidence="2 3">
    <name type="scientific">Gluconobacter wancherniae NBRC 103581</name>
    <dbReference type="NCBI Taxonomy" id="656744"/>
    <lineage>
        <taxon>Bacteria</taxon>
        <taxon>Pseudomonadati</taxon>
        <taxon>Pseudomonadota</taxon>
        <taxon>Alphaproteobacteria</taxon>
        <taxon>Acetobacterales</taxon>
        <taxon>Acetobacteraceae</taxon>
        <taxon>Gluconobacter</taxon>
    </lineage>
</organism>
<protein>
    <submittedName>
        <fullName evidence="2">Antibiotic biosynthesis monooxygenase</fullName>
    </submittedName>
</protein>
<keyword evidence="3" id="KW-1185">Reference proteome</keyword>
<name>A0A511B1W0_9PROT</name>
<comment type="caution">
    <text evidence="2">The sequence shown here is derived from an EMBL/GenBank/DDBJ whole genome shotgun (WGS) entry which is preliminary data.</text>
</comment>
<accession>A0A511B1W0</accession>
<dbReference type="InterPro" id="IPR011008">
    <property type="entry name" value="Dimeric_a/b-barrel"/>
</dbReference>
<dbReference type="GO" id="GO:0004497">
    <property type="term" value="F:monooxygenase activity"/>
    <property type="evidence" value="ECO:0007669"/>
    <property type="project" value="UniProtKB-KW"/>
</dbReference>
<dbReference type="SUPFAM" id="SSF54909">
    <property type="entry name" value="Dimeric alpha+beta barrel"/>
    <property type="match status" value="1"/>
</dbReference>
<dbReference type="PANTHER" id="PTHR33336">
    <property type="entry name" value="QUINOL MONOOXYGENASE YGIN-RELATED"/>
    <property type="match status" value="1"/>
</dbReference>
<gene>
    <name evidence="2" type="ORF">GWA01_22090</name>
</gene>
<dbReference type="PANTHER" id="PTHR33336:SF1">
    <property type="entry name" value="(4S)-4-HYDROXY-5-PHOSPHONOOXYPENTANE-2,3-DIONE ISOMERASE"/>
    <property type="match status" value="1"/>
</dbReference>
<dbReference type="InterPro" id="IPR050744">
    <property type="entry name" value="AI-2_Isomerase_LsrG"/>
</dbReference>
<evidence type="ECO:0000313" key="3">
    <source>
        <dbReference type="Proteomes" id="UP000321230"/>
    </source>
</evidence>
<dbReference type="GO" id="GO:0005829">
    <property type="term" value="C:cytosol"/>
    <property type="evidence" value="ECO:0007669"/>
    <property type="project" value="TreeGrafter"/>
</dbReference>
<evidence type="ECO:0000259" key="1">
    <source>
        <dbReference type="PROSITE" id="PS51725"/>
    </source>
</evidence>
<evidence type="ECO:0000313" key="2">
    <source>
        <dbReference type="EMBL" id="GEK94439.1"/>
    </source>
</evidence>